<keyword evidence="1" id="KW-0235">DNA replication</keyword>
<organism evidence="6 7">
    <name type="scientific">Candidatus Onthenecus intestinigallinarum</name>
    <dbReference type="NCBI Taxonomy" id="2840875"/>
    <lineage>
        <taxon>Bacteria</taxon>
        <taxon>Bacillati</taxon>
        <taxon>Bacillota</taxon>
        <taxon>Clostridia</taxon>
        <taxon>Eubacteriales</taxon>
        <taxon>Candidatus Onthenecus</taxon>
    </lineage>
</organism>
<evidence type="ECO:0000313" key="6">
    <source>
        <dbReference type="EMBL" id="HIQ71760.1"/>
    </source>
</evidence>
<dbReference type="SMART" id="SM00028">
    <property type="entry name" value="TPR"/>
    <property type="match status" value="1"/>
</dbReference>
<dbReference type="Pfam" id="PF00226">
    <property type="entry name" value="DnaJ"/>
    <property type="match status" value="1"/>
</dbReference>
<dbReference type="Proteomes" id="UP000886887">
    <property type="component" value="Unassembled WGS sequence"/>
</dbReference>
<sequence>MQNPFLTLGVPETATEQQVHLAYRRLVKECHPDVQDGDAEKERAQARLIALNLAYEEAIRRAGAKTAAAHTPSPRLYSLQDTNRLARRLLDQRMFDSALRVLERCADADVTWHYLRGQALLGLGRPAEAHDAFRQAVRLDPDNNDYRRAALSAFTAAKRRQKPLGRVGAWAHNALRK</sequence>
<proteinExistence type="predicted"/>
<dbReference type="Gene3D" id="1.10.287.110">
    <property type="entry name" value="DnaJ domain"/>
    <property type="match status" value="1"/>
</dbReference>
<dbReference type="InterPro" id="IPR019734">
    <property type="entry name" value="TPR_rpt"/>
</dbReference>
<feature type="domain" description="J" evidence="5">
    <location>
        <begin position="3"/>
        <end position="94"/>
    </location>
</feature>
<keyword evidence="3 4" id="KW-0802">TPR repeat</keyword>
<reference evidence="6" key="1">
    <citation type="submission" date="2020-10" db="EMBL/GenBank/DDBJ databases">
        <authorList>
            <person name="Gilroy R."/>
        </authorList>
    </citation>
    <scope>NUCLEOTIDE SEQUENCE</scope>
    <source>
        <strain evidence="6">ChiSxjej2B14-6234</strain>
    </source>
</reference>
<name>A0A9D0ZBZ0_9FIRM</name>
<dbReference type="CDD" id="cd06257">
    <property type="entry name" value="DnaJ"/>
    <property type="match status" value="1"/>
</dbReference>
<evidence type="ECO:0000259" key="5">
    <source>
        <dbReference type="PROSITE" id="PS50076"/>
    </source>
</evidence>
<dbReference type="GO" id="GO:0006260">
    <property type="term" value="P:DNA replication"/>
    <property type="evidence" value="ECO:0007669"/>
    <property type="project" value="UniProtKB-KW"/>
</dbReference>
<comment type="caution">
    <text evidence="6">The sequence shown here is derived from an EMBL/GenBank/DDBJ whole genome shotgun (WGS) entry which is preliminary data.</text>
</comment>
<dbReference type="Pfam" id="PF07719">
    <property type="entry name" value="TPR_2"/>
    <property type="match status" value="1"/>
</dbReference>
<dbReference type="AlphaFoldDB" id="A0A9D0ZBZ0"/>
<dbReference type="InterPro" id="IPR013105">
    <property type="entry name" value="TPR_2"/>
</dbReference>
<evidence type="ECO:0000256" key="1">
    <source>
        <dbReference type="ARBA" id="ARBA00022705"/>
    </source>
</evidence>
<protein>
    <submittedName>
        <fullName evidence="6">Tetratricopeptide repeat protein</fullName>
    </submittedName>
</protein>
<dbReference type="InterPro" id="IPR001623">
    <property type="entry name" value="DnaJ_domain"/>
</dbReference>
<dbReference type="Gene3D" id="1.25.40.10">
    <property type="entry name" value="Tetratricopeptide repeat domain"/>
    <property type="match status" value="1"/>
</dbReference>
<dbReference type="SUPFAM" id="SSF46565">
    <property type="entry name" value="Chaperone J-domain"/>
    <property type="match status" value="1"/>
</dbReference>
<dbReference type="PROSITE" id="PS50076">
    <property type="entry name" value="DNAJ_2"/>
    <property type="match status" value="1"/>
</dbReference>
<dbReference type="PROSITE" id="PS50005">
    <property type="entry name" value="TPR"/>
    <property type="match status" value="1"/>
</dbReference>
<dbReference type="SMART" id="SM00271">
    <property type="entry name" value="DnaJ"/>
    <property type="match status" value="1"/>
</dbReference>
<dbReference type="EMBL" id="DVFJ01000017">
    <property type="protein sequence ID" value="HIQ71760.1"/>
    <property type="molecule type" value="Genomic_DNA"/>
</dbReference>
<evidence type="ECO:0000256" key="4">
    <source>
        <dbReference type="PROSITE-ProRule" id="PRU00339"/>
    </source>
</evidence>
<accession>A0A9D0ZBZ0</accession>
<evidence type="ECO:0000313" key="7">
    <source>
        <dbReference type="Proteomes" id="UP000886887"/>
    </source>
</evidence>
<dbReference type="PANTHER" id="PTHR24074">
    <property type="entry name" value="CO-CHAPERONE PROTEIN DJLA"/>
    <property type="match status" value="1"/>
</dbReference>
<dbReference type="InterPro" id="IPR036869">
    <property type="entry name" value="J_dom_sf"/>
</dbReference>
<evidence type="ECO:0000256" key="2">
    <source>
        <dbReference type="ARBA" id="ARBA00022737"/>
    </source>
</evidence>
<keyword evidence="2" id="KW-0677">Repeat</keyword>
<dbReference type="InterPro" id="IPR050817">
    <property type="entry name" value="DjlA_DnaK_co-chaperone"/>
</dbReference>
<dbReference type="InterPro" id="IPR011990">
    <property type="entry name" value="TPR-like_helical_dom_sf"/>
</dbReference>
<evidence type="ECO:0000256" key="3">
    <source>
        <dbReference type="ARBA" id="ARBA00022803"/>
    </source>
</evidence>
<dbReference type="SUPFAM" id="SSF48452">
    <property type="entry name" value="TPR-like"/>
    <property type="match status" value="1"/>
</dbReference>
<gene>
    <name evidence="6" type="ORF">IAB73_06085</name>
</gene>
<reference evidence="6" key="2">
    <citation type="journal article" date="2021" name="PeerJ">
        <title>Extensive microbial diversity within the chicken gut microbiome revealed by metagenomics and culture.</title>
        <authorList>
            <person name="Gilroy R."/>
            <person name="Ravi A."/>
            <person name="Getino M."/>
            <person name="Pursley I."/>
            <person name="Horton D.L."/>
            <person name="Alikhan N.F."/>
            <person name="Baker D."/>
            <person name="Gharbi K."/>
            <person name="Hall N."/>
            <person name="Watson M."/>
            <person name="Adriaenssens E.M."/>
            <person name="Foster-Nyarko E."/>
            <person name="Jarju S."/>
            <person name="Secka A."/>
            <person name="Antonio M."/>
            <person name="Oren A."/>
            <person name="Chaudhuri R.R."/>
            <person name="La Ragione R."/>
            <person name="Hildebrand F."/>
            <person name="Pallen M.J."/>
        </authorList>
    </citation>
    <scope>NUCLEOTIDE SEQUENCE</scope>
    <source>
        <strain evidence="6">ChiSxjej2B14-6234</strain>
    </source>
</reference>
<feature type="repeat" description="TPR" evidence="4">
    <location>
        <begin position="110"/>
        <end position="143"/>
    </location>
</feature>